<keyword evidence="3" id="KW-0055">Arginine biosynthesis</keyword>
<evidence type="ECO:0000313" key="7">
    <source>
        <dbReference type="Proteomes" id="UP000236520"/>
    </source>
</evidence>
<dbReference type="InterPro" id="IPR008948">
    <property type="entry name" value="L-Aspartase-like"/>
</dbReference>
<gene>
    <name evidence="6" type="ORF">SMF913_25921</name>
</gene>
<evidence type="ECO:0000256" key="3">
    <source>
        <dbReference type="ARBA" id="ARBA00022571"/>
    </source>
</evidence>
<dbReference type="Pfam" id="PF00206">
    <property type="entry name" value="Lyase_1"/>
    <property type="match status" value="1"/>
</dbReference>
<dbReference type="PANTHER" id="PTHR43814:SF1">
    <property type="entry name" value="ARGININOSUCCINATE LYASE"/>
    <property type="match status" value="1"/>
</dbReference>
<dbReference type="EC" id="4.3.2.1" evidence="2"/>
<organism evidence="6 7">
    <name type="scientific">Streptomyces malaysiensis</name>
    <dbReference type="NCBI Taxonomy" id="92644"/>
    <lineage>
        <taxon>Bacteria</taxon>
        <taxon>Bacillati</taxon>
        <taxon>Actinomycetota</taxon>
        <taxon>Actinomycetes</taxon>
        <taxon>Kitasatosporales</taxon>
        <taxon>Streptomycetaceae</taxon>
        <taxon>Streptomyces</taxon>
        <taxon>Streptomyces violaceusniger group</taxon>
    </lineage>
</organism>
<evidence type="ECO:0000259" key="5">
    <source>
        <dbReference type="Pfam" id="PF00206"/>
    </source>
</evidence>
<dbReference type="Gene3D" id="1.10.275.10">
    <property type="entry name" value="Fumarase/aspartase (N-terminal domain)"/>
    <property type="match status" value="1"/>
</dbReference>
<dbReference type="SUPFAM" id="SSF48557">
    <property type="entry name" value="L-aspartase-like"/>
    <property type="match status" value="1"/>
</dbReference>
<dbReference type="EMBL" id="LJIW01000002">
    <property type="protein sequence ID" value="PNG90456.1"/>
    <property type="molecule type" value="Genomic_DNA"/>
</dbReference>
<keyword evidence="7" id="KW-1185">Reference proteome</keyword>
<evidence type="ECO:0000256" key="4">
    <source>
        <dbReference type="ARBA" id="ARBA00023239"/>
    </source>
</evidence>
<dbReference type="GO" id="GO:0005829">
    <property type="term" value="C:cytosol"/>
    <property type="evidence" value="ECO:0007669"/>
    <property type="project" value="TreeGrafter"/>
</dbReference>
<name>A0A2J7YQZ6_STRMQ</name>
<reference evidence="6 7" key="1">
    <citation type="submission" date="2015-09" db="EMBL/GenBank/DDBJ databases">
        <title>Genome sequence, genome mining and natural product profiling of a biocontrol bacterium Streptomyces malaysiensis F913.</title>
        <authorList>
            <person name="Xu Y."/>
            <person name="Wei J."/>
            <person name="Xie J."/>
            <person name="Li T."/>
            <person name="Zhou Z."/>
        </authorList>
    </citation>
    <scope>NUCLEOTIDE SEQUENCE [LARGE SCALE GENOMIC DNA]</scope>
    <source>
        <strain evidence="6 7">F913</strain>
    </source>
</reference>
<evidence type="ECO:0000313" key="6">
    <source>
        <dbReference type="EMBL" id="PNG90456.1"/>
    </source>
</evidence>
<proteinExistence type="predicted"/>
<dbReference type="InterPro" id="IPR000362">
    <property type="entry name" value="Fumarate_lyase_fam"/>
</dbReference>
<dbReference type="Gene3D" id="1.20.200.10">
    <property type="entry name" value="Fumarase/aspartase (Central domain)"/>
    <property type="match status" value="1"/>
</dbReference>
<comment type="pathway">
    <text evidence="1">Amino-acid biosynthesis; L-arginine biosynthesis; L-arginine from L-ornithine and carbamoyl phosphate: step 3/3.</text>
</comment>
<dbReference type="PANTHER" id="PTHR43814">
    <property type="entry name" value="ARGININOSUCCINATE LYASE"/>
    <property type="match status" value="1"/>
</dbReference>
<feature type="domain" description="Fumarate lyase N-terminal" evidence="5">
    <location>
        <begin position="109"/>
        <end position="306"/>
    </location>
</feature>
<dbReference type="PRINTS" id="PR00149">
    <property type="entry name" value="FUMRATELYASE"/>
</dbReference>
<dbReference type="Gene3D" id="1.10.40.30">
    <property type="entry name" value="Fumarase/aspartase (C-terminal domain)"/>
    <property type="match status" value="1"/>
</dbReference>
<keyword evidence="3" id="KW-0028">Amino-acid biosynthesis</keyword>
<evidence type="ECO:0000256" key="1">
    <source>
        <dbReference type="ARBA" id="ARBA00004941"/>
    </source>
</evidence>
<keyword evidence="4" id="KW-0456">Lyase</keyword>
<comment type="caution">
    <text evidence="6">The sequence shown here is derived from an EMBL/GenBank/DDBJ whole genome shotgun (WGS) entry which is preliminary data.</text>
</comment>
<dbReference type="GO" id="GO:0042450">
    <property type="term" value="P:L-arginine biosynthetic process via ornithine"/>
    <property type="evidence" value="ECO:0007669"/>
    <property type="project" value="InterPro"/>
</dbReference>
<dbReference type="InterPro" id="IPR024083">
    <property type="entry name" value="Fumarase/histidase_N"/>
</dbReference>
<protein>
    <recommendedName>
        <fullName evidence="2">argininosuccinate lyase</fullName>
        <ecNumber evidence="2">4.3.2.1</ecNumber>
    </recommendedName>
</protein>
<dbReference type="AlphaFoldDB" id="A0A2J7YQZ6"/>
<dbReference type="UniPathway" id="UPA00068">
    <property type="reaction ID" value="UER00114"/>
</dbReference>
<dbReference type="Proteomes" id="UP000236520">
    <property type="component" value="Unassembled WGS sequence"/>
</dbReference>
<dbReference type="InterPro" id="IPR022761">
    <property type="entry name" value="Fumarate_lyase_N"/>
</dbReference>
<sequence length="509" mass="54829">MPREDGMAVTGRIDGIPHDVWHTEVLAPQFTYEVKHLLGHYLAIEKVLLLEYVRMDLVGAVDAAALGTRLDTLGPDAVRADPEQNMSDISFAVERHVQTGDTPPFPAWHVDRSRNDLQACAQLMAAREDLAAVAEDLAAFARAVLDLAGRYTDTPMPGYTHGQAAQIISPGFHLAALAAETIGALRRMLHTYDECDACPLGAGTMAGQELPWDRARMADLLGFARPQPHALVAVASRTWTTLIAGDLAHYAVVLSRFTTDLMTWAGSGFGFLDLPDELAGISAAMPQKRNFPVLERIRGRCAHVVGRATDIASGQRNTPYTNTVEVSKESGGQLRVQVDTMRSVLRLAHAVVDGATFRADRMRAACAEDHLGGFTLANRLTLDHGIPWRTAQIIAGRYVRHAVRKGLTSGEPDAALLRDCAAESGYDLDGMGAIGDAGDLLTAAFDVDRGLHAKRSAGSAHPDRVRELLAGQDTELDVLGSAWAERAARRAEATGRLGTLLTDLGQRSS</sequence>
<dbReference type="InterPro" id="IPR009049">
    <property type="entry name" value="Argininosuccinate_lyase"/>
</dbReference>
<accession>A0A2J7YQZ6</accession>
<evidence type="ECO:0000256" key="2">
    <source>
        <dbReference type="ARBA" id="ARBA00012338"/>
    </source>
</evidence>
<dbReference type="GO" id="GO:0004056">
    <property type="term" value="F:argininosuccinate lyase activity"/>
    <property type="evidence" value="ECO:0007669"/>
    <property type="project" value="UniProtKB-EC"/>
</dbReference>
<dbReference type="PRINTS" id="PR00145">
    <property type="entry name" value="ARGSUCLYASE"/>
</dbReference>